<sequence>MMANVAEFLGISAVSVVIWMIVIVVVIALIIMMISVYNGLVRKRNQCQNSFAQVDTALMRRFDLIPNLVEVAKKYMEHERETLEAVISARNQAKGNLDAAKSDLGNAALMNTASKSEGVLNSALGRLMAVVESYPDLKANEQMQSLHQELATTENLIAAHRQTYNIDATEYNNYLQVFPNNMIGGMFSFKPGALYEISDIQREAPKVTF</sequence>
<evidence type="ECO:0000256" key="1">
    <source>
        <dbReference type="ARBA" id="ARBA00004167"/>
    </source>
</evidence>
<dbReference type="Proteomes" id="UP001500631">
    <property type="component" value="Unassembled WGS sequence"/>
</dbReference>
<proteinExistence type="inferred from homology"/>
<evidence type="ECO:0000256" key="2">
    <source>
        <dbReference type="ARBA" id="ARBA00008854"/>
    </source>
</evidence>
<evidence type="ECO:0000256" key="5">
    <source>
        <dbReference type="ARBA" id="ARBA00023136"/>
    </source>
</evidence>
<dbReference type="PANTHER" id="PTHR34478:SF1">
    <property type="entry name" value="PROTEIN LEMA"/>
    <property type="match status" value="1"/>
</dbReference>
<gene>
    <name evidence="7" type="ORF">GCM10023338_18760</name>
</gene>
<reference evidence="8" key="1">
    <citation type="journal article" date="2019" name="Int. J. Syst. Evol. Microbiol.">
        <title>The Global Catalogue of Microorganisms (GCM) 10K type strain sequencing project: providing services to taxonomists for standard genome sequencing and annotation.</title>
        <authorList>
            <consortium name="The Broad Institute Genomics Platform"/>
            <consortium name="The Broad Institute Genome Sequencing Center for Infectious Disease"/>
            <person name="Wu L."/>
            <person name="Ma J."/>
        </authorList>
    </citation>
    <scope>NUCLEOTIDE SEQUENCE [LARGE SCALE GENOMIC DNA]</scope>
    <source>
        <strain evidence="8">JCM 18424</strain>
    </source>
</reference>
<comment type="caution">
    <text evidence="7">The sequence shown here is derived from an EMBL/GenBank/DDBJ whole genome shotgun (WGS) entry which is preliminary data.</text>
</comment>
<name>A0ABP9MU87_9GAMM</name>
<evidence type="ECO:0000313" key="8">
    <source>
        <dbReference type="Proteomes" id="UP001500631"/>
    </source>
</evidence>
<dbReference type="InterPro" id="IPR023353">
    <property type="entry name" value="LemA-like_dom_sf"/>
</dbReference>
<dbReference type="PANTHER" id="PTHR34478">
    <property type="entry name" value="PROTEIN LEMA"/>
    <property type="match status" value="1"/>
</dbReference>
<keyword evidence="3 6" id="KW-0812">Transmembrane</keyword>
<evidence type="ECO:0000256" key="6">
    <source>
        <dbReference type="SAM" id="Phobius"/>
    </source>
</evidence>
<keyword evidence="4 6" id="KW-1133">Transmembrane helix</keyword>
<dbReference type="Gene3D" id="1.20.1440.20">
    <property type="entry name" value="LemA-like domain"/>
    <property type="match status" value="1"/>
</dbReference>
<keyword evidence="5 6" id="KW-0472">Membrane</keyword>
<feature type="transmembrane region" description="Helical" evidence="6">
    <location>
        <begin position="12"/>
        <end position="36"/>
    </location>
</feature>
<dbReference type="EMBL" id="BAABKE010000006">
    <property type="protein sequence ID" value="GAA5102009.1"/>
    <property type="molecule type" value="Genomic_DNA"/>
</dbReference>
<evidence type="ECO:0000256" key="3">
    <source>
        <dbReference type="ARBA" id="ARBA00022692"/>
    </source>
</evidence>
<dbReference type="InterPro" id="IPR007156">
    <property type="entry name" value="MamQ_LemA"/>
</dbReference>
<protein>
    <submittedName>
        <fullName evidence="7">LemA family protein</fullName>
    </submittedName>
</protein>
<dbReference type="RefSeq" id="WP_245831291.1">
    <property type="nucleotide sequence ID" value="NZ_BAABKE010000006.1"/>
</dbReference>
<dbReference type="SUPFAM" id="SSF140478">
    <property type="entry name" value="LemA-like"/>
    <property type="match status" value="1"/>
</dbReference>
<dbReference type="Pfam" id="PF04011">
    <property type="entry name" value="LemA"/>
    <property type="match status" value="1"/>
</dbReference>
<organism evidence="7 8">
    <name type="scientific">Wohlfahrtiimonas larvae</name>
    <dbReference type="NCBI Taxonomy" id="1157986"/>
    <lineage>
        <taxon>Bacteria</taxon>
        <taxon>Pseudomonadati</taxon>
        <taxon>Pseudomonadota</taxon>
        <taxon>Gammaproteobacteria</taxon>
        <taxon>Cardiobacteriales</taxon>
        <taxon>Ignatzschineriaceae</taxon>
        <taxon>Wohlfahrtiimonas</taxon>
    </lineage>
</organism>
<evidence type="ECO:0000256" key="4">
    <source>
        <dbReference type="ARBA" id="ARBA00022989"/>
    </source>
</evidence>
<comment type="similarity">
    <text evidence="2">Belongs to the LemA family.</text>
</comment>
<comment type="subcellular location">
    <subcellularLocation>
        <location evidence="1">Membrane</location>
        <topology evidence="1">Single-pass membrane protein</topology>
    </subcellularLocation>
</comment>
<evidence type="ECO:0000313" key="7">
    <source>
        <dbReference type="EMBL" id="GAA5102009.1"/>
    </source>
</evidence>
<accession>A0ABP9MU87</accession>
<keyword evidence="8" id="KW-1185">Reference proteome</keyword>